<evidence type="ECO:0000313" key="3">
    <source>
        <dbReference type="Proteomes" id="UP000315389"/>
    </source>
</evidence>
<dbReference type="EMBL" id="VFOS01000001">
    <property type="protein sequence ID" value="TQL63720.1"/>
    <property type="molecule type" value="Genomic_DNA"/>
</dbReference>
<keyword evidence="3" id="KW-1185">Reference proteome</keyword>
<accession>A0A542ZU46</accession>
<gene>
    <name evidence="2" type="ORF">FB461_0190</name>
</gene>
<evidence type="ECO:0000313" key="2">
    <source>
        <dbReference type="EMBL" id="TQL63720.1"/>
    </source>
</evidence>
<comment type="caution">
    <text evidence="2">The sequence shown here is derived from an EMBL/GenBank/DDBJ whole genome shotgun (WGS) entry which is preliminary data.</text>
</comment>
<dbReference type="Pfam" id="PF11228">
    <property type="entry name" value="DUF3027"/>
    <property type="match status" value="1"/>
</dbReference>
<dbReference type="AlphaFoldDB" id="A0A542ZU46"/>
<dbReference type="InterPro" id="IPR021391">
    <property type="entry name" value="DUF3027"/>
</dbReference>
<protein>
    <submittedName>
        <fullName evidence="2">DUF3027 family protein</fullName>
    </submittedName>
</protein>
<sequence>MTTTVAPSRRKPARDAVLMGAVDVARAAAIETADHPEDVAEHVDAVTIDERLVVHRFASGLKGYAGWQWNVVLARAPRARTATICEVTLLPGERALLAPEWLPWAERLRPSDIGPGHVLPFLADDPRLVPGYTPTGDEDEDFVAIEELALARARVLSPEGRLEAANRWYESDRGPATPIAIHSSAPCGDCGFLVPLQGSLGQIFGVCANAWSPEDGRVVSLDHGCGAHSETDAPVPASQWPSPSPVLDEVSIDVEVRRDLAGEGDSVDESSVAETQEAASGTNS</sequence>
<reference evidence="2 3" key="1">
    <citation type="submission" date="2019-06" db="EMBL/GenBank/DDBJ databases">
        <title>Sequencing the genomes of 1000 actinobacteria strains.</title>
        <authorList>
            <person name="Klenk H.-P."/>
        </authorList>
    </citation>
    <scope>NUCLEOTIDE SEQUENCE [LARGE SCALE GENOMIC DNA]</scope>
    <source>
        <strain evidence="2 3">DSM 4813</strain>
    </source>
</reference>
<proteinExistence type="predicted"/>
<name>A0A542ZU46_RARFA</name>
<evidence type="ECO:0000256" key="1">
    <source>
        <dbReference type="SAM" id="MobiDB-lite"/>
    </source>
</evidence>
<dbReference type="Proteomes" id="UP000315389">
    <property type="component" value="Unassembled WGS sequence"/>
</dbReference>
<feature type="compositionally biased region" description="Polar residues" evidence="1">
    <location>
        <begin position="272"/>
        <end position="284"/>
    </location>
</feature>
<feature type="region of interest" description="Disordered" evidence="1">
    <location>
        <begin position="261"/>
        <end position="284"/>
    </location>
</feature>
<organism evidence="2 3">
    <name type="scientific">Rarobacter faecitabidus</name>
    <dbReference type="NCBI Taxonomy" id="13243"/>
    <lineage>
        <taxon>Bacteria</taxon>
        <taxon>Bacillati</taxon>
        <taxon>Actinomycetota</taxon>
        <taxon>Actinomycetes</taxon>
        <taxon>Micrococcales</taxon>
        <taxon>Rarobacteraceae</taxon>
        <taxon>Rarobacter</taxon>
    </lineage>
</organism>